<dbReference type="OMA" id="WATELAC"/>
<proteinExistence type="inferred from homology"/>
<dbReference type="AlphaFoldDB" id="T1L2K9"/>
<evidence type="ECO:0000313" key="7">
    <source>
        <dbReference type="EnsemblMetazoa" id="tetur33g01330.1"/>
    </source>
</evidence>
<organism evidence="7 8">
    <name type="scientific">Tetranychus urticae</name>
    <name type="common">Two-spotted spider mite</name>
    <dbReference type="NCBI Taxonomy" id="32264"/>
    <lineage>
        <taxon>Eukaryota</taxon>
        <taxon>Metazoa</taxon>
        <taxon>Ecdysozoa</taxon>
        <taxon>Arthropoda</taxon>
        <taxon>Chelicerata</taxon>
        <taxon>Arachnida</taxon>
        <taxon>Acari</taxon>
        <taxon>Acariformes</taxon>
        <taxon>Trombidiformes</taxon>
        <taxon>Prostigmata</taxon>
        <taxon>Eleutherengona</taxon>
        <taxon>Raphignathae</taxon>
        <taxon>Tetranychoidea</taxon>
        <taxon>Tetranychidae</taxon>
        <taxon>Tetranychus</taxon>
    </lineage>
</organism>
<reference evidence="7" key="2">
    <citation type="submission" date="2015-06" db="UniProtKB">
        <authorList>
            <consortium name="EnsemblMetazoa"/>
        </authorList>
    </citation>
    <scope>IDENTIFICATION</scope>
</reference>
<dbReference type="STRING" id="32264.T1L2K9"/>
<dbReference type="KEGG" id="tut:107369595"/>
<dbReference type="EC" id="3.2.2.-" evidence="6"/>
<accession>T1L2K9</accession>
<evidence type="ECO:0000313" key="8">
    <source>
        <dbReference type="Proteomes" id="UP000015104"/>
    </source>
</evidence>
<comment type="catalytic activity">
    <reaction evidence="5 6">
        <text>queuosine 5'-phosphate + H2O = queuine + D-ribose 5-phosphate</text>
        <dbReference type="Rhea" id="RHEA:75387"/>
        <dbReference type="ChEBI" id="CHEBI:15377"/>
        <dbReference type="ChEBI" id="CHEBI:17433"/>
        <dbReference type="ChEBI" id="CHEBI:78346"/>
        <dbReference type="ChEBI" id="CHEBI:194371"/>
    </reaction>
    <physiologicalReaction direction="left-to-right" evidence="5 6">
        <dbReference type="Rhea" id="RHEA:75388"/>
    </physiologicalReaction>
</comment>
<evidence type="ECO:0000256" key="3">
    <source>
        <dbReference type="ARBA" id="ARBA00035306"/>
    </source>
</evidence>
<dbReference type="OrthoDB" id="416777at2759"/>
<dbReference type="EMBL" id="CAEY01000948">
    <property type="status" value="NOT_ANNOTATED_CDS"/>
    <property type="molecule type" value="Genomic_DNA"/>
</dbReference>
<dbReference type="GO" id="GO:0016787">
    <property type="term" value="F:hydrolase activity"/>
    <property type="evidence" value="ECO:0007669"/>
    <property type="project" value="UniProtKB-KW"/>
</dbReference>
<dbReference type="PANTHER" id="PTHR21314:SF0">
    <property type="entry name" value="QUEUOSINE 5'-PHOSPHATE N-GLYCOSYLASE_HYDROLASE"/>
    <property type="match status" value="1"/>
</dbReference>
<evidence type="ECO:0000256" key="6">
    <source>
        <dbReference type="RuleBase" id="RU365002"/>
    </source>
</evidence>
<comment type="similarity">
    <text evidence="2 6">Belongs to the QNG1 protein family.</text>
</comment>
<sequence>MVKPVNPRETAKFIAKRAKNVKVTDKGVKKVAADLYSSLFRGAYTLSLWREHNLNPGISNEFAINWIFLVNSINFSYWPDPDQEFAVTYKQAEYTGYWAICAIINRALNQGIPMVSPEYYSNLSYDQVQRIFRAHKKGKPNEPMELPLLKERANIMKDNGKILVKKFSSNFVTVVVKAKKSARSLLQLIYENFPSFRDECVFNKERVGFYRRAQLLISDIYACHEGKNLGKFDDIDYLTLLVDQRAPQYLHFCNVLSYSLELRKKLKLGEVLKYDDPDVIEMRGVAIHAYELIKREVKRMQVRCGVKLPLPLTPTIMEFYFWDLERNRRDEIDRQLPSHKIRAIHY</sequence>
<keyword evidence="8" id="KW-1185">Reference proteome</keyword>
<dbReference type="EnsemblMetazoa" id="tetur33g01330.1">
    <property type="protein sequence ID" value="tetur33g01330.1"/>
    <property type="gene ID" value="tetur33g01330"/>
</dbReference>
<evidence type="ECO:0000256" key="5">
    <source>
        <dbReference type="ARBA" id="ARBA00048204"/>
    </source>
</evidence>
<dbReference type="Pfam" id="PF10343">
    <property type="entry name" value="Q_salvage"/>
    <property type="match status" value="1"/>
</dbReference>
<dbReference type="PANTHER" id="PTHR21314">
    <property type="entry name" value="QUEUOSINE 5'-PHOSPHATE N-GLYCOSYLASE_HYDROLASE-RELATED"/>
    <property type="match status" value="1"/>
</dbReference>
<evidence type="ECO:0000256" key="4">
    <source>
        <dbReference type="ARBA" id="ARBA00035393"/>
    </source>
</evidence>
<dbReference type="GO" id="GO:0006400">
    <property type="term" value="P:tRNA modification"/>
    <property type="evidence" value="ECO:0007669"/>
    <property type="project" value="TreeGrafter"/>
</dbReference>
<gene>
    <name evidence="7" type="primary">107369595</name>
</gene>
<evidence type="ECO:0000256" key="2">
    <source>
        <dbReference type="ARBA" id="ARBA00035119"/>
    </source>
</evidence>
<comment type="function">
    <text evidence="6">Catalyzes the hydrolysis of queuosine 5'-phosphate, releasing the nucleobase queuine (q). Is required for salvage of queuine from exogenous queuosine (Q) that is imported and then converted to queuosine 5'-phosphate intracellularly.</text>
</comment>
<dbReference type="Proteomes" id="UP000015104">
    <property type="component" value="Unassembled WGS sequence"/>
</dbReference>
<keyword evidence="1 6" id="KW-0378">Hydrolase</keyword>
<name>T1L2K9_TETUR</name>
<dbReference type="InterPro" id="IPR019438">
    <property type="entry name" value="Q_salvage"/>
</dbReference>
<dbReference type="eggNOG" id="KOG2524">
    <property type="taxonomic scope" value="Eukaryota"/>
</dbReference>
<reference evidence="8" key="1">
    <citation type="submission" date="2011-08" db="EMBL/GenBank/DDBJ databases">
        <authorList>
            <person name="Rombauts S."/>
        </authorList>
    </citation>
    <scope>NUCLEOTIDE SEQUENCE</scope>
    <source>
        <strain evidence="8">London</strain>
    </source>
</reference>
<protein>
    <recommendedName>
        <fullName evidence="3 6">Queuosine 5'-phosphate N-glycosylase/hydrolase</fullName>
        <ecNumber evidence="6">3.2.2.-</ecNumber>
    </recommendedName>
    <alternativeName>
        <fullName evidence="4 6">Queuosine-nucleotide N-glycosylase/hydrolase</fullName>
    </alternativeName>
</protein>
<evidence type="ECO:0000256" key="1">
    <source>
        <dbReference type="ARBA" id="ARBA00022801"/>
    </source>
</evidence>
<dbReference type="HOGENOM" id="CLU_036001_2_1_1"/>